<evidence type="ECO:0000256" key="1">
    <source>
        <dbReference type="ARBA" id="ARBA00004533"/>
    </source>
</evidence>
<comment type="caution">
    <text evidence="8">The sequence shown here is derived from an EMBL/GenBank/DDBJ whole genome shotgun (WGS) entry which is preliminary data.</text>
</comment>
<dbReference type="PANTHER" id="PTHR30606:SF9">
    <property type="entry name" value="LIPID A BIOSYNTHESIS LAUROYLTRANSFERASE"/>
    <property type="match status" value="1"/>
</dbReference>
<dbReference type="GO" id="GO:0009247">
    <property type="term" value="P:glycolipid biosynthetic process"/>
    <property type="evidence" value="ECO:0007669"/>
    <property type="project" value="UniProtKB-ARBA"/>
</dbReference>
<accession>A0A928DQM0</accession>
<dbReference type="EMBL" id="SUVG01000004">
    <property type="protein sequence ID" value="MBE6421304.1"/>
    <property type="molecule type" value="Genomic_DNA"/>
</dbReference>
<organism evidence="8 9">
    <name type="scientific">Candidatus Avelusimicrobium gallicola</name>
    <dbReference type="NCBI Taxonomy" id="2562704"/>
    <lineage>
        <taxon>Bacteria</taxon>
        <taxon>Pseudomonadati</taxon>
        <taxon>Elusimicrobiota</taxon>
        <taxon>Elusimicrobia</taxon>
        <taxon>Elusimicrobiales</taxon>
        <taxon>Elusimicrobiaceae</taxon>
        <taxon>Candidatus Avelusimicrobium</taxon>
    </lineage>
</organism>
<dbReference type="Proteomes" id="UP000725649">
    <property type="component" value="Unassembled WGS sequence"/>
</dbReference>
<evidence type="ECO:0000256" key="4">
    <source>
        <dbReference type="ARBA" id="ARBA00022679"/>
    </source>
</evidence>
<keyword evidence="5 7" id="KW-0472">Membrane</keyword>
<protein>
    <submittedName>
        <fullName evidence="8">Lipid A biosynthesis acyltransferase</fullName>
    </submittedName>
</protein>
<comment type="subcellular location">
    <subcellularLocation>
        <location evidence="1">Cell inner membrane</location>
    </subcellularLocation>
</comment>
<dbReference type="CDD" id="cd07984">
    <property type="entry name" value="LPLAT_LABLAT-like"/>
    <property type="match status" value="1"/>
</dbReference>
<keyword evidence="7" id="KW-1133">Transmembrane helix</keyword>
<feature type="transmembrane region" description="Helical" evidence="7">
    <location>
        <begin position="21"/>
        <end position="47"/>
    </location>
</feature>
<dbReference type="PANTHER" id="PTHR30606">
    <property type="entry name" value="LIPID A BIOSYNTHESIS LAUROYL ACYLTRANSFERASE"/>
    <property type="match status" value="1"/>
</dbReference>
<dbReference type="GO" id="GO:0016746">
    <property type="term" value="F:acyltransferase activity"/>
    <property type="evidence" value="ECO:0007669"/>
    <property type="project" value="UniProtKB-KW"/>
</dbReference>
<evidence type="ECO:0000256" key="6">
    <source>
        <dbReference type="ARBA" id="ARBA00023315"/>
    </source>
</evidence>
<dbReference type="AlphaFoldDB" id="A0A928DQM0"/>
<keyword evidence="2" id="KW-1003">Cell membrane</keyword>
<keyword evidence="7" id="KW-0812">Transmembrane</keyword>
<gene>
    <name evidence="8" type="ORF">E7027_04140</name>
</gene>
<reference evidence="8" key="1">
    <citation type="submission" date="2019-04" db="EMBL/GenBank/DDBJ databases">
        <title>Evolution of Biomass-Degrading Anaerobic Consortia Revealed by Metagenomics.</title>
        <authorList>
            <person name="Peng X."/>
        </authorList>
    </citation>
    <scope>NUCLEOTIDE SEQUENCE</scope>
    <source>
        <strain evidence="8">SIG66</strain>
    </source>
</reference>
<dbReference type="GO" id="GO:0005886">
    <property type="term" value="C:plasma membrane"/>
    <property type="evidence" value="ECO:0007669"/>
    <property type="project" value="UniProtKB-SubCell"/>
</dbReference>
<proteinExistence type="predicted"/>
<keyword evidence="3" id="KW-0997">Cell inner membrane</keyword>
<name>A0A928DQM0_9BACT</name>
<evidence type="ECO:0000256" key="2">
    <source>
        <dbReference type="ARBA" id="ARBA00022475"/>
    </source>
</evidence>
<evidence type="ECO:0000256" key="5">
    <source>
        <dbReference type="ARBA" id="ARBA00023136"/>
    </source>
</evidence>
<sequence length="305" mass="34428">MKNKQTEKTGRSLASKFKHRFVYALIFLGGRGVAYLFLYPLVLFYSLSPAVYRKSSAYIQHRFAPKNRWQFFKHTYLLNLTFARTLVDRAALGILGKVEVVSTEEECVLCRELVSCGKGLILLSAHCGAWQMAVNLTDFISAKKHVLYYRNPKDNDKTVAEHSGKQAPFSFINPAGPLGGVVEMMSALQKGEVVCAMADRVFGDEKNTVETSFLGGKIRVPYSFYRMAAATGAPIVIIFSPWLGAGKFASWTVAHFTVPEKGPSKENYQIFAQQFVDALQAFCIKYPYQFFNYFDLWEKDYATND</sequence>
<dbReference type="InterPro" id="IPR004960">
    <property type="entry name" value="LipA_acyltrans"/>
</dbReference>
<keyword evidence="6 8" id="KW-0012">Acyltransferase</keyword>
<evidence type="ECO:0000256" key="3">
    <source>
        <dbReference type="ARBA" id="ARBA00022519"/>
    </source>
</evidence>
<dbReference type="Pfam" id="PF03279">
    <property type="entry name" value="Lip_A_acyltrans"/>
    <property type="match status" value="1"/>
</dbReference>
<keyword evidence="4" id="KW-0808">Transferase</keyword>
<evidence type="ECO:0000256" key="7">
    <source>
        <dbReference type="SAM" id="Phobius"/>
    </source>
</evidence>
<evidence type="ECO:0000313" key="8">
    <source>
        <dbReference type="EMBL" id="MBE6421304.1"/>
    </source>
</evidence>
<evidence type="ECO:0000313" key="9">
    <source>
        <dbReference type="Proteomes" id="UP000725649"/>
    </source>
</evidence>